<dbReference type="PANTHER" id="PTHR21248:SF22">
    <property type="entry name" value="PHOSPHOLIPASE D"/>
    <property type="match status" value="1"/>
</dbReference>
<evidence type="ECO:0000259" key="14">
    <source>
        <dbReference type="PROSITE" id="PS50035"/>
    </source>
</evidence>
<evidence type="ECO:0000256" key="9">
    <source>
        <dbReference type="ARBA" id="ARBA00023136"/>
    </source>
</evidence>
<evidence type="ECO:0000313" key="15">
    <source>
        <dbReference type="EMBL" id="TDE92829.1"/>
    </source>
</evidence>
<evidence type="ECO:0000256" key="10">
    <source>
        <dbReference type="ARBA" id="ARBA00023209"/>
    </source>
</evidence>
<keyword evidence="11" id="KW-1208">Phospholipid metabolism</keyword>
<feature type="domain" description="PLD phosphodiesterase" evidence="14">
    <location>
        <begin position="393"/>
        <end position="420"/>
    </location>
</feature>
<dbReference type="EMBL" id="SMNA01000006">
    <property type="protein sequence ID" value="TDE92829.1"/>
    <property type="molecule type" value="Genomic_DNA"/>
</dbReference>
<keyword evidence="4" id="KW-0808">Transferase</keyword>
<reference evidence="15 16" key="1">
    <citation type="submission" date="2019-03" db="EMBL/GenBank/DDBJ databases">
        <title>Genomic features of bacteria from cold environments.</title>
        <authorList>
            <person name="Shen L."/>
        </authorList>
    </citation>
    <scope>NUCLEOTIDE SEQUENCE [LARGE SCALE GENOMIC DNA]</scope>
    <source>
        <strain evidence="16">T3246-1</strain>
    </source>
</reference>
<protein>
    <recommendedName>
        <fullName evidence="12">Cardiolipin synthase</fullName>
        <ecNumber evidence="12">2.7.8.-</ecNumber>
    </recommendedName>
</protein>
<keyword evidence="16" id="KW-1185">Reference proteome</keyword>
<dbReference type="InterPro" id="IPR022924">
    <property type="entry name" value="Cardiolipin_synthase"/>
</dbReference>
<evidence type="ECO:0000256" key="3">
    <source>
        <dbReference type="ARBA" id="ARBA00022516"/>
    </source>
</evidence>
<keyword evidence="3" id="KW-0444">Lipid biosynthesis</keyword>
<keyword evidence="5 13" id="KW-0812">Transmembrane</keyword>
<dbReference type="EC" id="2.7.8.-" evidence="12"/>
<keyword evidence="2" id="KW-1003">Cell membrane</keyword>
<dbReference type="CDD" id="cd09158">
    <property type="entry name" value="PLDc_EcCLS_like_2"/>
    <property type="match status" value="1"/>
</dbReference>
<dbReference type="Pfam" id="PF13396">
    <property type="entry name" value="PLDc_N"/>
    <property type="match status" value="1"/>
</dbReference>
<gene>
    <name evidence="15" type="primary">cls</name>
    <name evidence="15" type="ORF">EXU48_13910</name>
</gene>
<feature type="transmembrane region" description="Helical" evidence="13">
    <location>
        <begin position="27"/>
        <end position="48"/>
    </location>
</feature>
<dbReference type="SMART" id="SM00155">
    <property type="entry name" value="PLDc"/>
    <property type="match status" value="2"/>
</dbReference>
<accession>A0ABY2E2K0</accession>
<name>A0ABY2E2K0_9MICO</name>
<evidence type="ECO:0000256" key="2">
    <source>
        <dbReference type="ARBA" id="ARBA00022475"/>
    </source>
</evidence>
<dbReference type="NCBIfam" id="TIGR04265">
    <property type="entry name" value="bac_cardiolipin"/>
    <property type="match status" value="1"/>
</dbReference>
<feature type="domain" description="PLD phosphodiesterase" evidence="14">
    <location>
        <begin position="209"/>
        <end position="236"/>
    </location>
</feature>
<evidence type="ECO:0000313" key="16">
    <source>
        <dbReference type="Proteomes" id="UP000504882"/>
    </source>
</evidence>
<dbReference type="Gene3D" id="3.30.870.10">
    <property type="entry name" value="Endonuclease Chain A"/>
    <property type="match status" value="2"/>
</dbReference>
<evidence type="ECO:0000256" key="5">
    <source>
        <dbReference type="ARBA" id="ARBA00022692"/>
    </source>
</evidence>
<dbReference type="RefSeq" id="WP_133108459.1">
    <property type="nucleotide sequence ID" value="NZ_SMNA01000006.1"/>
</dbReference>
<evidence type="ECO:0000256" key="13">
    <source>
        <dbReference type="SAM" id="Phobius"/>
    </source>
</evidence>
<evidence type="ECO:0000256" key="1">
    <source>
        <dbReference type="ARBA" id="ARBA00004651"/>
    </source>
</evidence>
<evidence type="ECO:0000256" key="8">
    <source>
        <dbReference type="ARBA" id="ARBA00023098"/>
    </source>
</evidence>
<dbReference type="InterPro" id="IPR001736">
    <property type="entry name" value="PLipase_D/transphosphatidylase"/>
</dbReference>
<dbReference type="SUPFAM" id="SSF56024">
    <property type="entry name" value="Phospholipase D/nuclease"/>
    <property type="match status" value="2"/>
</dbReference>
<dbReference type="PANTHER" id="PTHR21248">
    <property type="entry name" value="CARDIOLIPIN SYNTHASE"/>
    <property type="match status" value="1"/>
</dbReference>
<keyword evidence="7 13" id="KW-1133">Transmembrane helix</keyword>
<keyword evidence="10" id="KW-0594">Phospholipid biosynthesis</keyword>
<sequence>MAAFLIDLAIKIAALIIIPRHRKPTAAMAWLLAIMLIPFIGILLFLLIGSVRLPKRRREEQERIVGIVSERVSRSDAVVADAAGLPRWFQRVLEQNETLTALPAVAGNVATLHGDYQQSIDAMAAEIDRAERFVHVEYFIVALDDTTRGFFAAMERAVTRGVSVRLLADHIPSRKVARSKETFAELDRIGVSWSWMLPVMPLRGKYQRPDLRNHRKIVVVDGEVAFLGSQNLISRDYDSAKNIKRGLMWQELVTRVTGPVVASANAVFLSDWLIETGEQLDTEHVPAADVAVSTSPGALMCQVVPSGPGYRTESNLRLFLSLIYGATEKVILTSPYFVPDEAMVYAITTACQRGLEVQLFVSEIGDQGLVYHAQRSYYDTLLAAGVRIFLYPAPYILHAKHFSIDDEIAVIGSSNLDIRSFTLDMEVSLLVHGRSFVEAMREVEQGYRDAGRELTLEEWRKEPLRATFLDGLARLTSALN</sequence>
<proteinExistence type="predicted"/>
<dbReference type="PROSITE" id="PS50035">
    <property type="entry name" value="PLD"/>
    <property type="match status" value="2"/>
</dbReference>
<dbReference type="InterPro" id="IPR025202">
    <property type="entry name" value="PLD-like_dom"/>
</dbReference>
<keyword evidence="6" id="KW-0677">Repeat</keyword>
<comment type="subcellular location">
    <subcellularLocation>
        <location evidence="1">Cell membrane</location>
        <topology evidence="1">Multi-pass membrane protein</topology>
    </subcellularLocation>
</comment>
<evidence type="ECO:0000256" key="12">
    <source>
        <dbReference type="NCBIfam" id="TIGR04265"/>
    </source>
</evidence>
<dbReference type="InterPro" id="IPR027379">
    <property type="entry name" value="CLS_N"/>
</dbReference>
<comment type="caution">
    <text evidence="15">The sequence shown here is derived from an EMBL/GenBank/DDBJ whole genome shotgun (WGS) entry which is preliminary data.</text>
</comment>
<evidence type="ECO:0000256" key="11">
    <source>
        <dbReference type="ARBA" id="ARBA00023264"/>
    </source>
</evidence>
<dbReference type="Pfam" id="PF13091">
    <property type="entry name" value="PLDc_2"/>
    <property type="match status" value="2"/>
</dbReference>
<organism evidence="15 16">
    <name type="scientific">Occultella glacieicola</name>
    <dbReference type="NCBI Taxonomy" id="2518684"/>
    <lineage>
        <taxon>Bacteria</taxon>
        <taxon>Bacillati</taxon>
        <taxon>Actinomycetota</taxon>
        <taxon>Actinomycetes</taxon>
        <taxon>Micrococcales</taxon>
        <taxon>Ruaniaceae</taxon>
        <taxon>Occultella</taxon>
    </lineage>
</organism>
<keyword evidence="8" id="KW-0443">Lipid metabolism</keyword>
<dbReference type="Proteomes" id="UP000504882">
    <property type="component" value="Unassembled WGS sequence"/>
</dbReference>
<evidence type="ECO:0000256" key="7">
    <source>
        <dbReference type="ARBA" id="ARBA00022989"/>
    </source>
</evidence>
<keyword evidence="9 13" id="KW-0472">Membrane</keyword>
<evidence type="ECO:0000256" key="6">
    <source>
        <dbReference type="ARBA" id="ARBA00022737"/>
    </source>
</evidence>
<evidence type="ECO:0000256" key="4">
    <source>
        <dbReference type="ARBA" id="ARBA00022679"/>
    </source>
</evidence>